<dbReference type="EMBL" id="CM000880">
    <property type="protein sequence ID" value="KQK15843.1"/>
    <property type="molecule type" value="Genomic_DNA"/>
</dbReference>
<evidence type="ECO:0000313" key="3">
    <source>
        <dbReference type="EMBL" id="KQK15843.1"/>
    </source>
</evidence>
<evidence type="ECO:0000313" key="4">
    <source>
        <dbReference type="EnsemblPlants" id="KQK15843"/>
    </source>
</evidence>
<dbReference type="GeneID" id="100826733"/>
<keyword evidence="5" id="KW-1185">Reference proteome</keyword>
<feature type="chain" id="PRO_5014094096" description="Transmembrane protein" evidence="2">
    <location>
        <begin position="22"/>
        <end position="115"/>
    </location>
</feature>
<feature type="transmembrane region" description="Helical" evidence="1">
    <location>
        <begin position="83"/>
        <end position="102"/>
    </location>
</feature>
<keyword evidence="1" id="KW-0812">Transmembrane</keyword>
<dbReference type="Gramene" id="KQK15843">
    <property type="protein sequence ID" value="KQK15843"/>
    <property type="gene ID" value="BRADI_1g25250v3"/>
</dbReference>
<dbReference type="OMA" id="FCYLRIT"/>
<evidence type="ECO:0008006" key="6">
    <source>
        <dbReference type="Google" id="ProtNLM"/>
    </source>
</evidence>
<dbReference type="KEGG" id="bdi:100826733"/>
<dbReference type="EnsemblPlants" id="KQK15843">
    <property type="protein sequence ID" value="KQK15843"/>
    <property type="gene ID" value="BRADI_1g25250v3"/>
</dbReference>
<dbReference type="RefSeq" id="XP_003562950.1">
    <property type="nucleotide sequence ID" value="XM_003562902.4"/>
</dbReference>
<protein>
    <recommendedName>
        <fullName evidence="6">Transmembrane protein</fullName>
    </recommendedName>
</protein>
<keyword evidence="1" id="KW-0472">Membrane</keyword>
<feature type="signal peptide" evidence="2">
    <location>
        <begin position="1"/>
        <end position="21"/>
    </location>
</feature>
<dbReference type="Proteomes" id="UP000008810">
    <property type="component" value="Chromosome 1"/>
</dbReference>
<reference evidence="3" key="2">
    <citation type="submission" date="2017-06" db="EMBL/GenBank/DDBJ databases">
        <title>WGS assembly of Brachypodium distachyon.</title>
        <authorList>
            <consortium name="The International Brachypodium Initiative"/>
            <person name="Lucas S."/>
            <person name="Harmon-Smith M."/>
            <person name="Lail K."/>
            <person name="Tice H."/>
            <person name="Grimwood J."/>
            <person name="Bruce D."/>
            <person name="Barry K."/>
            <person name="Shu S."/>
            <person name="Lindquist E."/>
            <person name="Wang M."/>
            <person name="Pitluck S."/>
            <person name="Vogel J.P."/>
            <person name="Garvin D.F."/>
            <person name="Mockler T.C."/>
            <person name="Schmutz J."/>
            <person name="Rokhsar D."/>
            <person name="Bevan M.W."/>
        </authorList>
    </citation>
    <scope>NUCLEOTIDE SEQUENCE</scope>
    <source>
        <strain evidence="3">Bd21</strain>
    </source>
</reference>
<keyword evidence="2" id="KW-0732">Signal</keyword>
<evidence type="ECO:0000313" key="5">
    <source>
        <dbReference type="Proteomes" id="UP000008810"/>
    </source>
</evidence>
<reference evidence="3 4" key="1">
    <citation type="journal article" date="2010" name="Nature">
        <title>Genome sequencing and analysis of the model grass Brachypodium distachyon.</title>
        <authorList>
            <consortium name="International Brachypodium Initiative"/>
        </authorList>
    </citation>
    <scope>NUCLEOTIDE SEQUENCE [LARGE SCALE GENOMIC DNA]</scope>
    <source>
        <strain evidence="3 4">Bd21</strain>
    </source>
</reference>
<dbReference type="FunCoup" id="I1GTM7">
    <property type="interactions" value="444"/>
</dbReference>
<dbReference type="eggNOG" id="ENOG502SBVE">
    <property type="taxonomic scope" value="Eukaryota"/>
</dbReference>
<dbReference type="OrthoDB" id="686454at2759"/>
<accession>I1GTM7</accession>
<evidence type="ECO:0000256" key="1">
    <source>
        <dbReference type="SAM" id="Phobius"/>
    </source>
</evidence>
<evidence type="ECO:0000256" key="2">
    <source>
        <dbReference type="SAM" id="SignalP"/>
    </source>
</evidence>
<name>I1GTM7_BRADI</name>
<keyword evidence="1" id="KW-1133">Transmembrane helix</keyword>
<dbReference type="PANTHER" id="PTHR34558">
    <property type="entry name" value="EXPRESSED PROTEIN"/>
    <property type="match status" value="1"/>
</dbReference>
<dbReference type="AlphaFoldDB" id="I1GTM7"/>
<reference evidence="4" key="3">
    <citation type="submission" date="2018-08" db="UniProtKB">
        <authorList>
            <consortium name="EnsemblPlants"/>
        </authorList>
    </citation>
    <scope>IDENTIFICATION</scope>
    <source>
        <strain evidence="4">cv. Bd21</strain>
    </source>
</reference>
<proteinExistence type="predicted"/>
<sequence>MRRLLFFCLVSSHIAVTTVMARQFPTVFLFDGVAADAPSAASDPSWLRGHALLESGFAGSPLSSSHHGVTHGPFDRHFAGGKIILGGLVAAIVVAVFCYIRITRAKKIVIEEPKS</sequence>
<organism evidence="3">
    <name type="scientific">Brachypodium distachyon</name>
    <name type="common">Purple false brome</name>
    <name type="synonym">Trachynia distachya</name>
    <dbReference type="NCBI Taxonomy" id="15368"/>
    <lineage>
        <taxon>Eukaryota</taxon>
        <taxon>Viridiplantae</taxon>
        <taxon>Streptophyta</taxon>
        <taxon>Embryophyta</taxon>
        <taxon>Tracheophyta</taxon>
        <taxon>Spermatophyta</taxon>
        <taxon>Magnoliopsida</taxon>
        <taxon>Liliopsida</taxon>
        <taxon>Poales</taxon>
        <taxon>Poaceae</taxon>
        <taxon>BOP clade</taxon>
        <taxon>Pooideae</taxon>
        <taxon>Stipodae</taxon>
        <taxon>Brachypodieae</taxon>
        <taxon>Brachypodium</taxon>
    </lineage>
</organism>
<gene>
    <name evidence="4" type="primary">LOC100826733</name>
    <name evidence="3" type="ORF">BRADI_1g25250v3</name>
</gene>
<dbReference type="HOGENOM" id="CLU_2077297_0_0_1"/>
<dbReference type="PANTHER" id="PTHR34558:SF17">
    <property type="entry name" value="OS07G0549100 PROTEIN"/>
    <property type="match status" value="1"/>
</dbReference>